<dbReference type="Proteomes" id="UP000033651">
    <property type="component" value="Unassembled WGS sequence"/>
</dbReference>
<protein>
    <submittedName>
        <fullName evidence="1">Uncharacterized protein</fullName>
    </submittedName>
</protein>
<organism evidence="1 2">
    <name type="scientific">Luteibacter yeojuensis</name>
    <dbReference type="NCBI Taxonomy" id="345309"/>
    <lineage>
        <taxon>Bacteria</taxon>
        <taxon>Pseudomonadati</taxon>
        <taxon>Pseudomonadota</taxon>
        <taxon>Gammaproteobacteria</taxon>
        <taxon>Lysobacterales</taxon>
        <taxon>Rhodanobacteraceae</taxon>
        <taxon>Luteibacter</taxon>
    </lineage>
</organism>
<sequence>MAGYSGEHAGFEYEGSWALMTGGGCVWSATLYQGGNAVGRIGGEAPPPSGFAVDAHIAVQTATEDAISIWRDETSGVG</sequence>
<name>A0A0F3KTY6_9GAMM</name>
<evidence type="ECO:0000313" key="2">
    <source>
        <dbReference type="Proteomes" id="UP000033651"/>
    </source>
</evidence>
<dbReference type="EMBL" id="JZRB01000018">
    <property type="protein sequence ID" value="KJV34730.1"/>
    <property type="molecule type" value="Genomic_DNA"/>
</dbReference>
<keyword evidence="2" id="KW-1185">Reference proteome</keyword>
<proteinExistence type="predicted"/>
<gene>
    <name evidence="1" type="ORF">VI08_09020</name>
</gene>
<reference evidence="1 2" key="1">
    <citation type="submission" date="2015-03" db="EMBL/GenBank/DDBJ databases">
        <title>Draft genome sequence of Luteibacter yeojuensis strain SU11.</title>
        <authorList>
            <person name="Sulaiman J."/>
            <person name="Priya K."/>
            <person name="Chan K.-G."/>
        </authorList>
    </citation>
    <scope>NUCLEOTIDE SEQUENCE [LARGE SCALE GENOMIC DNA]</scope>
    <source>
        <strain evidence="1 2">SU11</strain>
    </source>
</reference>
<dbReference type="AlphaFoldDB" id="A0A0F3KTY6"/>
<comment type="caution">
    <text evidence="1">The sequence shown here is derived from an EMBL/GenBank/DDBJ whole genome shotgun (WGS) entry which is preliminary data.</text>
</comment>
<dbReference type="PATRIC" id="fig|345309.4.peg.1022"/>
<accession>A0A0F3KTY6</accession>
<evidence type="ECO:0000313" key="1">
    <source>
        <dbReference type="EMBL" id="KJV34730.1"/>
    </source>
</evidence>